<proteinExistence type="predicted"/>
<feature type="transmembrane region" description="Helical" evidence="1">
    <location>
        <begin position="12"/>
        <end position="34"/>
    </location>
</feature>
<evidence type="ECO:0000313" key="2">
    <source>
        <dbReference type="EMBL" id="NMC63807.1"/>
    </source>
</evidence>
<protein>
    <submittedName>
        <fullName evidence="2">Uncharacterized protein</fullName>
    </submittedName>
</protein>
<feature type="transmembrane region" description="Helical" evidence="1">
    <location>
        <begin position="375"/>
        <end position="398"/>
    </location>
</feature>
<reference evidence="2 3" key="1">
    <citation type="journal article" date="2020" name="Biotechnol. Biofuels">
        <title>New insights from the biogas microbiome by comprehensive genome-resolved metagenomics of nearly 1600 species originating from multiple anaerobic digesters.</title>
        <authorList>
            <person name="Campanaro S."/>
            <person name="Treu L."/>
            <person name="Rodriguez-R L.M."/>
            <person name="Kovalovszki A."/>
            <person name="Ziels R.M."/>
            <person name="Maus I."/>
            <person name="Zhu X."/>
            <person name="Kougias P.G."/>
            <person name="Basile A."/>
            <person name="Luo G."/>
            <person name="Schluter A."/>
            <person name="Konstantinidis K.T."/>
            <person name="Angelidaki I."/>
        </authorList>
    </citation>
    <scope>NUCLEOTIDE SEQUENCE [LARGE SCALE GENOMIC DNA]</scope>
    <source>
        <strain evidence="2">AS27yjCOA_65</strain>
    </source>
</reference>
<keyword evidence="1" id="KW-0812">Transmembrane</keyword>
<feature type="transmembrane region" description="Helical" evidence="1">
    <location>
        <begin position="348"/>
        <end position="369"/>
    </location>
</feature>
<feature type="transmembrane region" description="Helical" evidence="1">
    <location>
        <begin position="102"/>
        <end position="123"/>
    </location>
</feature>
<evidence type="ECO:0000313" key="3">
    <source>
        <dbReference type="Proteomes" id="UP000524246"/>
    </source>
</evidence>
<name>A0A7X9IL28_9DELT</name>
<keyword evidence="1" id="KW-0472">Membrane</keyword>
<feature type="transmembrane region" description="Helical" evidence="1">
    <location>
        <begin position="130"/>
        <end position="151"/>
    </location>
</feature>
<accession>A0A7X9IL28</accession>
<dbReference type="AlphaFoldDB" id="A0A7X9IL28"/>
<feature type="transmembrane region" description="Helical" evidence="1">
    <location>
        <begin position="219"/>
        <end position="238"/>
    </location>
</feature>
<comment type="caution">
    <text evidence="2">The sequence shown here is derived from an EMBL/GenBank/DDBJ whole genome shotgun (WGS) entry which is preliminary data.</text>
</comment>
<dbReference type="EMBL" id="JAAZON010000529">
    <property type="protein sequence ID" value="NMC63807.1"/>
    <property type="molecule type" value="Genomic_DNA"/>
</dbReference>
<dbReference type="Proteomes" id="UP000524246">
    <property type="component" value="Unassembled WGS sequence"/>
</dbReference>
<organism evidence="2 3">
    <name type="scientific">SAR324 cluster bacterium</name>
    <dbReference type="NCBI Taxonomy" id="2024889"/>
    <lineage>
        <taxon>Bacteria</taxon>
        <taxon>Deltaproteobacteria</taxon>
        <taxon>SAR324 cluster</taxon>
    </lineage>
</organism>
<evidence type="ECO:0000256" key="1">
    <source>
        <dbReference type="SAM" id="Phobius"/>
    </source>
</evidence>
<gene>
    <name evidence="2" type="ORF">GYA55_11645</name>
</gene>
<sequence length="407" mass="45393">MQNEISKIKALTCPFSLGIALLILGGFCLVALWVSGYWSENGVQMGVLNPDSDQYLQLAYEILGKKYSPLFYNGENYVNGQEIRAPLYPIILASGLVVLDSLSGSTIFLTHLFCLLVAAFALLIRCGKKVNTWVAAGAIVLGAIVTYKNLILLTTEWSTFCFLLMWCAVCMSFIEKRSLSNVFMMGLISAALAMLRAEYILLVVYSAIIIVMYERPIRFFKVLFYLAGISPLLLYSFFNFTRFNEFSASPTQGHIIGIATVLTNIPIDGNNDLTESRAEIAHINRVKQNINSKDWKELALLINGELTNKVATNIGKAQEILSGQSWLEKNRLMFQLGIRTIKHVLPRYFMFVFVSCLPVLYTLPLFLLIKPTHSRLALCAMLIGTFHILRIAAVSAVIHNASTLLCS</sequence>
<feature type="transmembrane region" description="Helical" evidence="1">
    <location>
        <begin position="186"/>
        <end position="213"/>
    </location>
</feature>
<keyword evidence="1" id="KW-1133">Transmembrane helix</keyword>